<dbReference type="AlphaFoldDB" id="A0A3A5I4F7"/>
<evidence type="ECO:0000313" key="1">
    <source>
        <dbReference type="EMBL" id="MBO3796227.1"/>
    </source>
</evidence>
<evidence type="ECO:0000313" key="2">
    <source>
        <dbReference type="Proteomes" id="UP000665181"/>
    </source>
</evidence>
<dbReference type="GeneID" id="86873450"/>
<sequence>MFKKGQKVIVDFTDEIGAVAKVDYRYNQVEVKYPDGTYQVVGFHKIRKVED</sequence>
<reference evidence="1" key="1">
    <citation type="submission" date="2021-03" db="EMBL/GenBank/DDBJ databases">
        <title>Isolation of Bacillus subtilis from fermented food sample.</title>
        <authorList>
            <person name="Lakshmanan V."/>
            <person name="Athira K."/>
            <person name="Rajagopal K."/>
        </authorList>
    </citation>
    <scope>NUCLEOTIDE SEQUENCE</scope>
    <source>
        <strain evidence="1">S1</strain>
    </source>
</reference>
<name>A0A3A5I4F7_BACIU</name>
<gene>
    <name evidence="1" type="ORF">J5227_18375</name>
</gene>
<proteinExistence type="predicted"/>
<dbReference type="EMBL" id="JAGFPW010000022">
    <property type="protein sequence ID" value="MBO3796227.1"/>
    <property type="molecule type" value="Genomic_DNA"/>
</dbReference>
<organism evidence="1 2">
    <name type="scientific">Bacillus subtilis</name>
    <dbReference type="NCBI Taxonomy" id="1423"/>
    <lineage>
        <taxon>Bacteria</taxon>
        <taxon>Bacillati</taxon>
        <taxon>Bacillota</taxon>
        <taxon>Bacilli</taxon>
        <taxon>Bacillales</taxon>
        <taxon>Bacillaceae</taxon>
        <taxon>Bacillus</taxon>
    </lineage>
</organism>
<dbReference type="Proteomes" id="UP000665181">
    <property type="component" value="Unassembled WGS sequence"/>
</dbReference>
<comment type="caution">
    <text evidence="1">The sequence shown here is derived from an EMBL/GenBank/DDBJ whole genome shotgun (WGS) entry which is preliminary data.</text>
</comment>
<dbReference type="RefSeq" id="WP_010331040.1">
    <property type="nucleotide sequence ID" value="NZ_CAJNPZ010000008.1"/>
</dbReference>
<protein>
    <submittedName>
        <fullName evidence="1">Uncharacterized protein</fullName>
    </submittedName>
</protein>
<accession>A0A3A5I4F7</accession>